<dbReference type="NCBIfam" id="TIGR01784">
    <property type="entry name" value="T_den_put_tspse"/>
    <property type="match status" value="1"/>
</dbReference>
<evidence type="ECO:0000313" key="2">
    <source>
        <dbReference type="EMBL" id="AOY79772.2"/>
    </source>
</evidence>
<reference evidence="2" key="1">
    <citation type="journal article" date="2017" name="Proc. Natl. Acad. Sci. U.S.A.">
        <title>Comparative genomics uncovers the prolific and distinctive metabolic potential of the cyanobacterial genus Moorea.</title>
        <authorList>
            <person name="Leao T."/>
            <person name="Castelao G."/>
            <person name="Korobeynikov A."/>
            <person name="Monroe E.A."/>
            <person name="Podell S."/>
            <person name="Glukhov E."/>
            <person name="Allen E.E."/>
            <person name="Gerwick W.H."/>
            <person name="Gerwick L."/>
        </authorList>
    </citation>
    <scope>NUCLEOTIDE SEQUENCE</scope>
    <source>
        <strain evidence="2">JHB</strain>
    </source>
</reference>
<dbReference type="AlphaFoldDB" id="A0A1D9FWL9"/>
<feature type="domain" description="DUF4351" evidence="1">
    <location>
        <begin position="209"/>
        <end position="266"/>
    </location>
</feature>
<protein>
    <submittedName>
        <fullName evidence="2">Rpn family recombination-promoting nuclease/putative transposase</fullName>
    </submittedName>
</protein>
<organism evidence="2">
    <name type="scientific">Moorena producens (strain JHB)</name>
    <dbReference type="NCBI Taxonomy" id="1454205"/>
    <lineage>
        <taxon>Bacteria</taxon>
        <taxon>Bacillati</taxon>
        <taxon>Cyanobacteriota</taxon>
        <taxon>Cyanophyceae</taxon>
        <taxon>Coleofasciculales</taxon>
        <taxon>Coleofasciculaceae</taxon>
        <taxon>Moorena</taxon>
    </lineage>
</organism>
<dbReference type="InterPro" id="IPR025587">
    <property type="entry name" value="DUF4351"/>
</dbReference>
<dbReference type="PANTHER" id="PTHR34613:SF1">
    <property type="entry name" value="SLL6017 PROTEIN"/>
    <property type="match status" value="1"/>
</dbReference>
<dbReference type="EMBL" id="CP017708">
    <property type="protein sequence ID" value="AOY79772.2"/>
    <property type="molecule type" value="Genomic_DNA"/>
</dbReference>
<dbReference type="InterPro" id="IPR010106">
    <property type="entry name" value="RpnA"/>
</dbReference>
<name>A0A1D9FWL9_MOOP1</name>
<accession>A0A1D9FWL9</accession>
<evidence type="ECO:0000259" key="1">
    <source>
        <dbReference type="Pfam" id="PF14261"/>
    </source>
</evidence>
<proteinExistence type="predicted"/>
<sequence>MFDNTCKFLAESFSEDFASWLLGEPITMTQLSPSELSLEPIRADALILLNSDDFVLHVEFQTKPDSTMAFRMADYRLRVFRRFPNKQMRQVVIYLTRSTSELVYQTAFEIPGTRHEFEVIRLWEQPTQPFLESTGLLPLAVLTQTPDAAQTLRQVAARVEAIPEMRIQTNVAASAGILAGLLLKRNFINQVLRRDIMEQSVIYQDIKDEGRYEGEQSLILRLLPRRIGEVSPEIRAQVQALSLPQLEALGEALLDFTKPDDLDEWMRSLSVADRKSNS</sequence>
<gene>
    <name evidence="2" type="ORF">BJP36_07385</name>
</gene>
<dbReference type="Proteomes" id="UP000176944">
    <property type="component" value="Chromosome"/>
</dbReference>
<dbReference type="Pfam" id="PF14261">
    <property type="entry name" value="DUF4351"/>
    <property type="match status" value="1"/>
</dbReference>
<dbReference type="PANTHER" id="PTHR34613">
    <property type="entry name" value="SLL0800 PROTEIN"/>
    <property type="match status" value="1"/>
</dbReference>
<reference evidence="2" key="2">
    <citation type="submission" date="2022-10" db="EMBL/GenBank/DDBJ databases">
        <authorList>
            <person name="Ngo T.-E."/>
        </authorList>
    </citation>
    <scope>NUCLEOTIDE SEQUENCE</scope>
    <source>
        <strain evidence="2">JHB</strain>
    </source>
</reference>